<evidence type="ECO:0000256" key="3">
    <source>
        <dbReference type="ARBA" id="ARBA00010281"/>
    </source>
</evidence>
<feature type="domain" description="Glycosyl transferase family 1" evidence="8">
    <location>
        <begin position="291"/>
        <end position="439"/>
    </location>
</feature>
<dbReference type="GO" id="GO:0005978">
    <property type="term" value="P:glycogen biosynthetic process"/>
    <property type="evidence" value="ECO:0007669"/>
    <property type="project" value="UniProtKB-UniRule"/>
</dbReference>
<evidence type="ECO:0000256" key="4">
    <source>
        <dbReference type="ARBA" id="ARBA00022676"/>
    </source>
</evidence>
<evidence type="ECO:0000259" key="8">
    <source>
        <dbReference type="Pfam" id="PF00534"/>
    </source>
</evidence>
<feature type="domain" description="Starch synthase catalytic" evidence="9">
    <location>
        <begin position="2"/>
        <end position="237"/>
    </location>
</feature>
<keyword evidence="4 7" id="KW-0328">Glycosyltransferase</keyword>
<evidence type="ECO:0000256" key="2">
    <source>
        <dbReference type="ARBA" id="ARBA00002764"/>
    </source>
</evidence>
<dbReference type="STRING" id="1216932.CM240_2578"/>
<reference evidence="10 11" key="1">
    <citation type="submission" date="2013-11" db="EMBL/GenBank/DDBJ databases">
        <title>Complete genome sequence of Clostridum sp. M2/40.</title>
        <authorList>
            <person name="Wibberg D."/>
            <person name="Puehler A."/>
            <person name="Schlueter A."/>
        </authorList>
    </citation>
    <scope>NUCLEOTIDE SEQUENCE [LARGE SCALE GENOMIC DNA]</scope>
    <source>
        <strain evidence="11">M2/40</strain>
    </source>
</reference>
<dbReference type="EC" id="2.4.1.21" evidence="7"/>
<organism evidence="10 11">
    <name type="scientific">Clostridium bornimense</name>
    <dbReference type="NCBI Taxonomy" id="1216932"/>
    <lineage>
        <taxon>Bacteria</taxon>
        <taxon>Bacillati</taxon>
        <taxon>Bacillota</taxon>
        <taxon>Clostridia</taxon>
        <taxon>Eubacteriales</taxon>
        <taxon>Clostridiaceae</taxon>
        <taxon>Clostridium</taxon>
    </lineage>
</organism>
<dbReference type="PATRIC" id="fig|1216932.3.peg.2545"/>
<evidence type="ECO:0000256" key="5">
    <source>
        <dbReference type="ARBA" id="ARBA00022679"/>
    </source>
</evidence>
<comment type="catalytic activity">
    <reaction evidence="1 7">
        <text>[(1-&gt;4)-alpha-D-glucosyl](n) + ADP-alpha-D-glucose = [(1-&gt;4)-alpha-D-glucosyl](n+1) + ADP + H(+)</text>
        <dbReference type="Rhea" id="RHEA:18189"/>
        <dbReference type="Rhea" id="RHEA-COMP:9584"/>
        <dbReference type="Rhea" id="RHEA-COMP:9587"/>
        <dbReference type="ChEBI" id="CHEBI:15378"/>
        <dbReference type="ChEBI" id="CHEBI:15444"/>
        <dbReference type="ChEBI" id="CHEBI:57498"/>
        <dbReference type="ChEBI" id="CHEBI:456216"/>
        <dbReference type="EC" id="2.4.1.21"/>
    </reaction>
</comment>
<gene>
    <name evidence="7 10" type="primary">glgA</name>
    <name evidence="10" type="ORF">CM240_2578</name>
</gene>
<comment type="pathway">
    <text evidence="7">Glycan biosynthesis; glycogen biosynthesis.</text>
</comment>
<evidence type="ECO:0000256" key="6">
    <source>
        <dbReference type="ARBA" id="ARBA00023056"/>
    </source>
</evidence>
<evidence type="ECO:0000259" key="9">
    <source>
        <dbReference type="Pfam" id="PF08323"/>
    </source>
</evidence>
<proteinExistence type="inferred from homology"/>
<dbReference type="SUPFAM" id="SSF53756">
    <property type="entry name" value="UDP-Glycosyltransferase/glycogen phosphorylase"/>
    <property type="match status" value="1"/>
</dbReference>
<dbReference type="CDD" id="cd03791">
    <property type="entry name" value="GT5_Glycogen_synthase_DULL1-like"/>
    <property type="match status" value="1"/>
</dbReference>
<dbReference type="Gene3D" id="3.40.50.2000">
    <property type="entry name" value="Glycogen Phosphorylase B"/>
    <property type="match status" value="2"/>
</dbReference>
<dbReference type="NCBIfam" id="NF001898">
    <property type="entry name" value="PRK00654.1-1"/>
    <property type="match status" value="1"/>
</dbReference>
<keyword evidence="11" id="KW-1185">Reference proteome</keyword>
<evidence type="ECO:0000256" key="7">
    <source>
        <dbReference type="HAMAP-Rule" id="MF_00484"/>
    </source>
</evidence>
<dbReference type="Proteomes" id="UP000019426">
    <property type="component" value="Chromosome M2/40_rep1"/>
</dbReference>
<accession>W6S5S8</accession>
<feature type="binding site" evidence="7">
    <location>
        <position position="15"/>
    </location>
    <ligand>
        <name>ADP-alpha-D-glucose</name>
        <dbReference type="ChEBI" id="CHEBI:57498"/>
    </ligand>
</feature>
<evidence type="ECO:0000256" key="1">
    <source>
        <dbReference type="ARBA" id="ARBA00001478"/>
    </source>
</evidence>
<keyword evidence="5 7" id="KW-0808">Transferase</keyword>
<name>W6S5S8_9CLOT</name>
<dbReference type="PANTHER" id="PTHR45825">
    <property type="entry name" value="GRANULE-BOUND STARCH SYNTHASE 1, CHLOROPLASTIC/AMYLOPLASTIC"/>
    <property type="match status" value="1"/>
</dbReference>
<sequence length="479" mass="55616">MKVLFVTSECHPFLKTGGLGDVSYSLPKALKKLNDVDIRVIMPKYSSIPDYFKNSMQHKGNYIVSVGWRKQYCGIEFLEFDGIPFYFVDNEYYFNRPGSYGYTDEGERFTFFSKAVLQSIPYMNDFEPDIIHCNDWHTAMIPALLKDHYRFFDNYTRIKTALTIHNLQYQGIFDKSILDLLELNEGYFNESSLKYYNSVNFLKGGIVYSDKISTVSNTYSNEIQTEPFGSTLSGLLHGRRNDLWGIVNGIDYDTFNPATDIHLPVKYDVNNYWLKRENKVNLQRELGLEQNADTPLIGLVSRLTDQKGLDLVCSIFEELMCSENVQFVLLGTGDPNYEHSFRYFANKYPNRCSTNIYFDNSLAQRIYGASDFFLMPSKFEPCGLSQLIALRYGSVPIVRETGGLKDTVFSYNEHYKEGNGFTFTNYDAKDMLNTIKRGLHFYWDKYHWDIISRNAMNSSNSWENSAYIYKDLYNTLIWG</sequence>
<evidence type="ECO:0000313" key="11">
    <source>
        <dbReference type="Proteomes" id="UP000019426"/>
    </source>
</evidence>
<keyword evidence="6 7" id="KW-0320">Glycogen biosynthesis</keyword>
<dbReference type="InterPro" id="IPR011835">
    <property type="entry name" value="GS/SS"/>
</dbReference>
<dbReference type="HAMAP" id="MF_00484">
    <property type="entry name" value="Glycogen_synth"/>
    <property type="match status" value="1"/>
</dbReference>
<dbReference type="AlphaFoldDB" id="W6S5S8"/>
<comment type="similarity">
    <text evidence="3 7">Belongs to the glycosyltransferase 1 family. Bacterial/plant glycogen synthase subfamily.</text>
</comment>
<dbReference type="eggNOG" id="COG0297">
    <property type="taxonomic scope" value="Bacteria"/>
</dbReference>
<dbReference type="PANTHER" id="PTHR45825:SF11">
    <property type="entry name" value="ALPHA AMYLASE DOMAIN-CONTAINING PROTEIN"/>
    <property type="match status" value="1"/>
</dbReference>
<dbReference type="Pfam" id="PF00534">
    <property type="entry name" value="Glycos_transf_1"/>
    <property type="match status" value="1"/>
</dbReference>
<dbReference type="UniPathway" id="UPA00164"/>
<dbReference type="NCBIfam" id="TIGR02095">
    <property type="entry name" value="glgA"/>
    <property type="match status" value="1"/>
</dbReference>
<protein>
    <recommendedName>
        <fullName evidence="7">Glycogen synthase</fullName>
        <ecNumber evidence="7">2.4.1.21</ecNumber>
    </recommendedName>
    <alternativeName>
        <fullName evidence="7">Starch [bacterial glycogen] synthase</fullName>
    </alternativeName>
</protein>
<dbReference type="EMBL" id="HG917868">
    <property type="protein sequence ID" value="CDM69702.1"/>
    <property type="molecule type" value="Genomic_DNA"/>
</dbReference>
<dbReference type="KEGG" id="clt:CM240_2578"/>
<evidence type="ECO:0000313" key="10">
    <source>
        <dbReference type="EMBL" id="CDM69702.1"/>
    </source>
</evidence>
<dbReference type="GO" id="GO:0009011">
    <property type="term" value="F:alpha-1,4-glucan glucosyltransferase (ADP-glucose donor) activity"/>
    <property type="evidence" value="ECO:0007669"/>
    <property type="project" value="UniProtKB-UniRule"/>
</dbReference>
<dbReference type="HOGENOM" id="CLU_009583_18_2_9"/>
<dbReference type="InterPro" id="IPR001296">
    <property type="entry name" value="Glyco_trans_1"/>
</dbReference>
<dbReference type="InterPro" id="IPR013534">
    <property type="entry name" value="Starch_synth_cat_dom"/>
</dbReference>
<dbReference type="RefSeq" id="WP_044039490.1">
    <property type="nucleotide sequence ID" value="NZ_HG917868.1"/>
</dbReference>
<dbReference type="OrthoDB" id="9808590at2"/>
<dbReference type="GO" id="GO:0004373">
    <property type="term" value="F:alpha-1,4-glucan glucosyltransferase (UDP-glucose donor) activity"/>
    <property type="evidence" value="ECO:0007669"/>
    <property type="project" value="InterPro"/>
</dbReference>
<comment type="function">
    <text evidence="2 7">Synthesizes alpha-1,4-glucan chains using ADP-glucose.</text>
</comment>
<dbReference type="Pfam" id="PF08323">
    <property type="entry name" value="Glyco_transf_5"/>
    <property type="match status" value="1"/>
</dbReference>